<comment type="caution">
    <text evidence="9">The sequence shown here is derived from an EMBL/GenBank/DDBJ whole genome shotgun (WGS) entry which is preliminary data.</text>
</comment>
<dbReference type="PANTHER" id="PTHR30183:SF2">
    <property type="entry name" value="IRON UTILIZATION PROTEIN"/>
    <property type="match status" value="1"/>
</dbReference>
<comment type="similarity">
    <text evidence="7">Belongs to the binding-protein-dependent transport system permease family.</text>
</comment>
<keyword evidence="3" id="KW-1003">Cell membrane</keyword>
<comment type="subcellular location">
    <subcellularLocation>
        <location evidence="1 7">Cell membrane</location>
        <topology evidence="1 7">Multi-pass membrane protein</topology>
    </subcellularLocation>
</comment>
<feature type="transmembrane region" description="Helical" evidence="7">
    <location>
        <begin position="40"/>
        <end position="63"/>
    </location>
</feature>
<feature type="transmembrane region" description="Helical" evidence="7">
    <location>
        <begin position="392"/>
        <end position="412"/>
    </location>
</feature>
<dbReference type="SUPFAM" id="SSF161098">
    <property type="entry name" value="MetI-like"/>
    <property type="match status" value="2"/>
</dbReference>
<evidence type="ECO:0000256" key="4">
    <source>
        <dbReference type="ARBA" id="ARBA00022692"/>
    </source>
</evidence>
<dbReference type="GO" id="GO:0005886">
    <property type="term" value="C:plasma membrane"/>
    <property type="evidence" value="ECO:0007669"/>
    <property type="project" value="UniProtKB-SubCell"/>
</dbReference>
<keyword evidence="10" id="KW-1185">Reference proteome</keyword>
<evidence type="ECO:0000256" key="3">
    <source>
        <dbReference type="ARBA" id="ARBA00022475"/>
    </source>
</evidence>
<keyword evidence="5 7" id="KW-1133">Transmembrane helix</keyword>
<evidence type="ECO:0000313" key="9">
    <source>
        <dbReference type="EMBL" id="NNU17037.1"/>
    </source>
</evidence>
<dbReference type="Gene3D" id="1.10.3720.10">
    <property type="entry name" value="MetI-like"/>
    <property type="match status" value="2"/>
</dbReference>
<feature type="transmembrane region" description="Helical" evidence="7">
    <location>
        <begin position="306"/>
        <end position="339"/>
    </location>
</feature>
<reference evidence="9 10" key="1">
    <citation type="submission" date="2020-05" db="EMBL/GenBank/DDBJ databases">
        <title>Parvularcula mediterraneae sp. nov., isolated from polypropylene straw from shallow seawater of the seashore of Laganas in Zakynthos island, Greece.</title>
        <authorList>
            <person name="Szabo I."/>
            <person name="Al-Omari J."/>
            <person name="Rado J."/>
            <person name="Szerdahelyi G.S."/>
        </authorList>
    </citation>
    <scope>NUCLEOTIDE SEQUENCE [LARGE SCALE GENOMIC DNA]</scope>
    <source>
        <strain evidence="9 10">ZS-1/3</strain>
    </source>
</reference>
<dbReference type="InterPro" id="IPR035906">
    <property type="entry name" value="MetI-like_sf"/>
</dbReference>
<feature type="domain" description="ABC transmembrane type-1" evidence="8">
    <location>
        <begin position="313"/>
        <end position="524"/>
    </location>
</feature>
<dbReference type="PROSITE" id="PS50928">
    <property type="entry name" value="ABC_TM1"/>
    <property type="match status" value="2"/>
</dbReference>
<evidence type="ECO:0000256" key="5">
    <source>
        <dbReference type="ARBA" id="ARBA00022989"/>
    </source>
</evidence>
<accession>A0A7Y3RPJ8</accession>
<organism evidence="9 10">
    <name type="scientific">Parvularcula mediterranea</name>
    <dbReference type="NCBI Taxonomy" id="2732508"/>
    <lineage>
        <taxon>Bacteria</taxon>
        <taxon>Pseudomonadati</taxon>
        <taxon>Pseudomonadota</taxon>
        <taxon>Alphaproteobacteria</taxon>
        <taxon>Parvularculales</taxon>
        <taxon>Parvularculaceae</taxon>
        <taxon>Parvularcula</taxon>
    </lineage>
</organism>
<dbReference type="GO" id="GO:0055085">
    <property type="term" value="P:transmembrane transport"/>
    <property type="evidence" value="ECO:0007669"/>
    <property type="project" value="InterPro"/>
</dbReference>
<evidence type="ECO:0000256" key="2">
    <source>
        <dbReference type="ARBA" id="ARBA00022448"/>
    </source>
</evidence>
<feature type="domain" description="ABC transmembrane type-1" evidence="8">
    <location>
        <begin position="37"/>
        <end position="244"/>
    </location>
</feature>
<feature type="transmembrane region" description="Helical" evidence="7">
    <location>
        <begin position="156"/>
        <end position="175"/>
    </location>
</feature>
<evidence type="ECO:0000313" key="10">
    <source>
        <dbReference type="Proteomes" id="UP000536835"/>
    </source>
</evidence>
<proteinExistence type="inferred from homology"/>
<feature type="transmembrane region" description="Helical" evidence="7">
    <location>
        <begin position="225"/>
        <end position="245"/>
    </location>
</feature>
<feature type="transmembrane region" description="Helical" evidence="7">
    <location>
        <begin position="506"/>
        <end position="525"/>
    </location>
</feature>
<dbReference type="FunFam" id="1.10.3720.10:FF:000088">
    <property type="entry name" value="Iron(III) ABC transporter, permease protein"/>
    <property type="match status" value="1"/>
</dbReference>
<feature type="transmembrane region" description="Helical" evidence="7">
    <location>
        <begin position="271"/>
        <end position="294"/>
    </location>
</feature>
<gene>
    <name evidence="9" type="ORF">HK107_11965</name>
</gene>
<keyword evidence="4 7" id="KW-0812">Transmembrane</keyword>
<keyword evidence="2 7" id="KW-0813">Transport</keyword>
<dbReference type="EMBL" id="JABFCX010000003">
    <property type="protein sequence ID" value="NNU17037.1"/>
    <property type="molecule type" value="Genomic_DNA"/>
</dbReference>
<feature type="transmembrane region" description="Helical" evidence="7">
    <location>
        <begin position="72"/>
        <end position="92"/>
    </location>
</feature>
<feature type="transmembrane region" description="Helical" evidence="7">
    <location>
        <begin position="359"/>
        <end position="380"/>
    </location>
</feature>
<protein>
    <submittedName>
        <fullName evidence="9">Iron ABC transporter permease</fullName>
    </submittedName>
</protein>
<evidence type="ECO:0000256" key="1">
    <source>
        <dbReference type="ARBA" id="ARBA00004651"/>
    </source>
</evidence>
<dbReference type="AlphaFoldDB" id="A0A7Y3RPJ8"/>
<keyword evidence="6 7" id="KW-0472">Membrane</keyword>
<evidence type="ECO:0000256" key="6">
    <source>
        <dbReference type="ARBA" id="ARBA00023136"/>
    </source>
</evidence>
<dbReference type="CDD" id="cd06261">
    <property type="entry name" value="TM_PBP2"/>
    <property type="match status" value="1"/>
</dbReference>
<dbReference type="PANTHER" id="PTHR30183">
    <property type="entry name" value="MOLYBDENUM TRANSPORT SYSTEM PERMEASE PROTEIN MODB"/>
    <property type="match status" value="1"/>
</dbReference>
<feature type="transmembrane region" description="Helical" evidence="7">
    <location>
        <begin position="125"/>
        <end position="144"/>
    </location>
</feature>
<dbReference type="Pfam" id="PF00528">
    <property type="entry name" value="BPD_transp_1"/>
    <property type="match status" value="2"/>
</dbReference>
<dbReference type="InterPro" id="IPR000515">
    <property type="entry name" value="MetI-like"/>
</dbReference>
<sequence length="530" mass="55643">MAAGLAAVPLVAIVSALFSGGSETLDHLFGTVMPTYAVNSAILMVLTALISGTVGTGTAWLIAASEFPGRRLLSWLLVLPIAAPAYIVAYLYTDLLEFAGPVQSALRDLTGWTAGGYWFPEIRSLPGASLMLSFVLYPYVYLLARASFSAQSRGQLLAARTLGISPFGTFMTVALPAARPAIFGGLALVMMETLADFGVAEYFAIPTFSTGIFRTWFALGDRQGAMQLAGVMLIFVLLLVTWEAATRRGRVASGDRLSDGPRPFTLKGGKAALACVACAVPVLLGFVGPVLMLLANMASQLDDQPFAALAGSFGASLSTALIVAVISTALAVLLVYAVRGSSGLGKAPGPVRWLVRFSTLGYALPGALLAIGILAPLSSIDVSLTRFLRDQAGWSGGLVLTGTAAMLIYALTVRFLTISYNSASAGMGRIPHSLDAAARSLGAGPARLLREVQLPLLSPQLLAGSALVFVDVMRELPATLILRPFNFETLATRVYRLASDERIVEASTPALLIVLVGLVPVMLLTGERRS</sequence>
<dbReference type="Proteomes" id="UP000536835">
    <property type="component" value="Unassembled WGS sequence"/>
</dbReference>
<evidence type="ECO:0000259" key="8">
    <source>
        <dbReference type="PROSITE" id="PS50928"/>
    </source>
</evidence>
<evidence type="ECO:0000256" key="7">
    <source>
        <dbReference type="RuleBase" id="RU363032"/>
    </source>
</evidence>
<name>A0A7Y3RPJ8_9PROT</name>